<dbReference type="OrthoDB" id="10000533at2759"/>
<feature type="domain" description="NAD-dependent epimerase/dehydratase" evidence="4">
    <location>
        <begin position="6"/>
        <end position="97"/>
    </location>
</feature>
<dbReference type="AlphaFoldDB" id="A0A9P6GFW3"/>
<evidence type="ECO:0000259" key="4">
    <source>
        <dbReference type="Pfam" id="PF01370"/>
    </source>
</evidence>
<keyword evidence="6" id="KW-1185">Reference proteome</keyword>
<dbReference type="InterPro" id="IPR051609">
    <property type="entry name" value="NmrA/Isoflavone_reductase-like"/>
</dbReference>
<proteinExistence type="inferred from homology"/>
<dbReference type="InterPro" id="IPR001509">
    <property type="entry name" value="Epimerase_deHydtase"/>
</dbReference>
<dbReference type="PANTHER" id="PTHR47706">
    <property type="entry name" value="NMRA-LIKE FAMILY PROTEIN"/>
    <property type="match status" value="1"/>
</dbReference>
<protein>
    <submittedName>
        <fullName evidence="5">Isoflavone reductase IRL 2-like protein</fullName>
    </submittedName>
</protein>
<evidence type="ECO:0000313" key="5">
    <source>
        <dbReference type="EMBL" id="KAF9734416.1"/>
    </source>
</evidence>
<dbReference type="Proteomes" id="UP000756921">
    <property type="component" value="Unassembled WGS sequence"/>
</dbReference>
<evidence type="ECO:0000313" key="6">
    <source>
        <dbReference type="Proteomes" id="UP000756921"/>
    </source>
</evidence>
<dbReference type="InterPro" id="IPR036291">
    <property type="entry name" value="NAD(P)-bd_dom_sf"/>
</dbReference>
<keyword evidence="2" id="KW-0521">NADP</keyword>
<evidence type="ECO:0000256" key="3">
    <source>
        <dbReference type="ARBA" id="ARBA00023002"/>
    </source>
</evidence>
<dbReference type="GO" id="GO:0016491">
    <property type="term" value="F:oxidoreductase activity"/>
    <property type="evidence" value="ECO:0007669"/>
    <property type="project" value="UniProtKB-KW"/>
</dbReference>
<dbReference type="SUPFAM" id="SSF51735">
    <property type="entry name" value="NAD(P)-binding Rossmann-fold domains"/>
    <property type="match status" value="1"/>
</dbReference>
<name>A0A9P6GFW3_9PLEO</name>
<gene>
    <name evidence="5" type="ORF">PMIN01_07319</name>
</gene>
<dbReference type="Gene3D" id="3.40.50.720">
    <property type="entry name" value="NAD(P)-binding Rossmann-like Domain"/>
    <property type="match status" value="2"/>
</dbReference>
<dbReference type="Gene3D" id="3.90.25.10">
    <property type="entry name" value="UDP-galactose 4-epimerase, domain 1"/>
    <property type="match status" value="1"/>
</dbReference>
<comment type="caution">
    <text evidence="5">The sequence shown here is derived from an EMBL/GenBank/DDBJ whole genome shotgun (WGS) entry which is preliminary data.</text>
</comment>
<accession>A0A9P6GFW3</accession>
<evidence type="ECO:0000256" key="2">
    <source>
        <dbReference type="ARBA" id="ARBA00022857"/>
    </source>
</evidence>
<comment type="similarity">
    <text evidence="1">Belongs to the NmrA-type oxidoreductase family. Isoflavone reductase subfamily.</text>
</comment>
<evidence type="ECO:0000256" key="1">
    <source>
        <dbReference type="ARBA" id="ARBA00005725"/>
    </source>
</evidence>
<organism evidence="5 6">
    <name type="scientific">Paraphaeosphaeria minitans</name>
    <dbReference type="NCBI Taxonomy" id="565426"/>
    <lineage>
        <taxon>Eukaryota</taxon>
        <taxon>Fungi</taxon>
        <taxon>Dikarya</taxon>
        <taxon>Ascomycota</taxon>
        <taxon>Pezizomycotina</taxon>
        <taxon>Dothideomycetes</taxon>
        <taxon>Pleosporomycetidae</taxon>
        <taxon>Pleosporales</taxon>
        <taxon>Massarineae</taxon>
        <taxon>Didymosphaeriaceae</taxon>
        <taxon>Paraphaeosphaeria</taxon>
    </lineage>
</organism>
<keyword evidence="3" id="KW-0560">Oxidoreductase</keyword>
<sequence length="297" mass="32455">MSHVVAIAGGSGALGRTIIDALKKSTYKPLILARQVNIFMTSQKSHTDAEKANQALESDIGVPVLQADYSNQESLIQLFESHKIDTVISCITNYSDSHNVEQQQRDPVSHIATYPASGLRLTIQLGQSFRTITTCTPGRFKSALAIDMDGNAAGIPGDGNYPVYFTHTTDVAKYTAALLGLDHWQKKYFVYGDEMTWNEAVAISQAMKGVKFNITYDAIEKLERGEITELTGHKATYAHLLGSDSADAKAMFQRIMSGVVAFMAEGHMVYEAPLLNEIFPDIKALKVKEAMTPNSAA</sequence>
<dbReference type="Pfam" id="PF01370">
    <property type="entry name" value="Epimerase"/>
    <property type="match status" value="1"/>
</dbReference>
<dbReference type="EMBL" id="WJXW01000007">
    <property type="protein sequence ID" value="KAF9734416.1"/>
    <property type="molecule type" value="Genomic_DNA"/>
</dbReference>
<reference evidence="5" key="1">
    <citation type="journal article" date="2020" name="Mol. Plant Microbe Interact.">
        <title>Genome Sequence of the Biocontrol Agent Coniothyrium minitans strain Conio (IMI 134523).</title>
        <authorList>
            <person name="Patel D."/>
            <person name="Shittu T.A."/>
            <person name="Baroncelli R."/>
            <person name="Muthumeenakshi S."/>
            <person name="Osborne T.H."/>
            <person name="Janganan T.K."/>
            <person name="Sreenivasaprasad S."/>
        </authorList>
    </citation>
    <scope>NUCLEOTIDE SEQUENCE</scope>
    <source>
        <strain evidence="5">Conio</strain>
    </source>
</reference>
<dbReference type="PANTHER" id="PTHR47706:SF4">
    <property type="entry name" value="NMRA-LIKE DOMAIN-CONTAINING PROTEIN"/>
    <property type="match status" value="1"/>
</dbReference>